<feature type="transmembrane region" description="Helical" evidence="6">
    <location>
        <begin position="305"/>
        <end position="327"/>
    </location>
</feature>
<dbReference type="Proteomes" id="UP001165586">
    <property type="component" value="Unassembled WGS sequence"/>
</dbReference>
<feature type="transmembrane region" description="Helical" evidence="6">
    <location>
        <begin position="168"/>
        <end position="187"/>
    </location>
</feature>
<evidence type="ECO:0008006" key="9">
    <source>
        <dbReference type="Google" id="ProtNLM"/>
    </source>
</evidence>
<feature type="transmembrane region" description="Helical" evidence="6">
    <location>
        <begin position="347"/>
        <end position="370"/>
    </location>
</feature>
<evidence type="ECO:0000256" key="2">
    <source>
        <dbReference type="ARBA" id="ARBA00022475"/>
    </source>
</evidence>
<evidence type="ECO:0000256" key="4">
    <source>
        <dbReference type="ARBA" id="ARBA00022989"/>
    </source>
</evidence>
<dbReference type="RefSeq" id="WP_259539819.1">
    <property type="nucleotide sequence ID" value="NZ_JANLCJ010000005.1"/>
</dbReference>
<protein>
    <recommendedName>
        <fullName evidence="9">Polysaccharide biosynthesis protein</fullName>
    </recommendedName>
</protein>
<dbReference type="PANTHER" id="PTHR30250:SF11">
    <property type="entry name" value="O-ANTIGEN TRANSPORTER-RELATED"/>
    <property type="match status" value="1"/>
</dbReference>
<feature type="transmembrane region" description="Helical" evidence="6">
    <location>
        <begin position="377"/>
        <end position="397"/>
    </location>
</feature>
<evidence type="ECO:0000256" key="3">
    <source>
        <dbReference type="ARBA" id="ARBA00022692"/>
    </source>
</evidence>
<keyword evidence="2" id="KW-1003">Cell membrane</keyword>
<keyword evidence="5 6" id="KW-0472">Membrane</keyword>
<organism evidence="7 8">
    <name type="scientific">Herbiconiux daphne</name>
    <dbReference type="NCBI Taxonomy" id="2970914"/>
    <lineage>
        <taxon>Bacteria</taxon>
        <taxon>Bacillati</taxon>
        <taxon>Actinomycetota</taxon>
        <taxon>Actinomycetes</taxon>
        <taxon>Micrococcales</taxon>
        <taxon>Microbacteriaceae</taxon>
        <taxon>Herbiconiux</taxon>
    </lineage>
</organism>
<dbReference type="EMBL" id="JANLCJ010000005">
    <property type="protein sequence ID" value="MCS5734910.1"/>
    <property type="molecule type" value="Genomic_DNA"/>
</dbReference>
<accession>A0ABT2H4P8</accession>
<feature type="transmembrane region" description="Helical" evidence="6">
    <location>
        <begin position="57"/>
        <end position="76"/>
    </location>
</feature>
<dbReference type="PANTHER" id="PTHR30250">
    <property type="entry name" value="PST FAMILY PREDICTED COLANIC ACID TRANSPORTER"/>
    <property type="match status" value="1"/>
</dbReference>
<feature type="transmembrane region" description="Helical" evidence="6">
    <location>
        <begin position="132"/>
        <end position="156"/>
    </location>
</feature>
<keyword evidence="8" id="KW-1185">Reference proteome</keyword>
<proteinExistence type="predicted"/>
<evidence type="ECO:0000256" key="1">
    <source>
        <dbReference type="ARBA" id="ARBA00004651"/>
    </source>
</evidence>
<evidence type="ECO:0000313" key="8">
    <source>
        <dbReference type="Proteomes" id="UP001165586"/>
    </source>
</evidence>
<sequence>MTESSPETQPGDDTGARVPTIGRRSFVGVGAASLVSAAVGFAVIIIVPNVLDKPEATLFLTFWAFLFAWFGILGGLSSETTRAVHASDRSPVAASERREPRMLPVGLGVGVALGVLLWATSFWWAPVLLHEYAYLALPLSAAIALYSGHATIVGILGGRLQWPTYVRLVIGDSVLRIVLVVVVAVVAASVAGFAVAASASTVAWLIGLLFSPTLRSAARARADNRLPEFLKRVGHASLASGSSAVLVVGFPVVLSLTTSPEAYLLATPLLAAITLTRAPLLIPLNAYQGVAIAHFVNNRSAGIRTLVPVVRLLALVAVVGAVLGWLLGPWLLTVFYGPTYVVAPATIAGLVIAAGMLALLTLTGALCLAIDRHRSFSLGWIAATVLAIVILLLPLGVGIEARAVLALVIGPVAGLVVHYLALRPGAAARAPEGATS</sequence>
<keyword evidence="4 6" id="KW-1133">Transmembrane helix</keyword>
<dbReference type="PROSITE" id="PS51318">
    <property type="entry name" value="TAT"/>
    <property type="match status" value="1"/>
</dbReference>
<feature type="transmembrane region" description="Helical" evidence="6">
    <location>
        <begin position="235"/>
        <end position="256"/>
    </location>
</feature>
<feature type="transmembrane region" description="Helical" evidence="6">
    <location>
        <begin position="105"/>
        <end position="126"/>
    </location>
</feature>
<comment type="caution">
    <text evidence="7">The sequence shown here is derived from an EMBL/GenBank/DDBJ whole genome shotgun (WGS) entry which is preliminary data.</text>
</comment>
<dbReference type="InterPro" id="IPR050833">
    <property type="entry name" value="Poly_Biosynth_Transport"/>
</dbReference>
<evidence type="ECO:0000256" key="5">
    <source>
        <dbReference type="ARBA" id="ARBA00023136"/>
    </source>
</evidence>
<feature type="transmembrane region" description="Helical" evidence="6">
    <location>
        <begin position="403"/>
        <end position="422"/>
    </location>
</feature>
<comment type="subcellular location">
    <subcellularLocation>
        <location evidence="1">Cell membrane</location>
        <topology evidence="1">Multi-pass membrane protein</topology>
    </subcellularLocation>
</comment>
<feature type="transmembrane region" description="Helical" evidence="6">
    <location>
        <begin position="193"/>
        <end position="214"/>
    </location>
</feature>
<evidence type="ECO:0000256" key="6">
    <source>
        <dbReference type="SAM" id="Phobius"/>
    </source>
</evidence>
<reference evidence="7" key="1">
    <citation type="submission" date="2022-08" db="EMBL/GenBank/DDBJ databases">
        <authorList>
            <person name="Deng Y."/>
            <person name="Han X.-F."/>
            <person name="Zhang Y.-Q."/>
        </authorList>
    </citation>
    <scope>NUCLEOTIDE SEQUENCE</scope>
    <source>
        <strain evidence="7">CPCC 203386</strain>
    </source>
</reference>
<gene>
    <name evidence="7" type="ORF">N1032_14285</name>
</gene>
<feature type="transmembrane region" description="Helical" evidence="6">
    <location>
        <begin position="26"/>
        <end position="51"/>
    </location>
</feature>
<keyword evidence="3 6" id="KW-0812">Transmembrane</keyword>
<dbReference type="InterPro" id="IPR006311">
    <property type="entry name" value="TAT_signal"/>
</dbReference>
<name>A0ABT2H4P8_9MICO</name>
<evidence type="ECO:0000313" key="7">
    <source>
        <dbReference type="EMBL" id="MCS5734910.1"/>
    </source>
</evidence>